<name>A0A068RRB4_9FUNG</name>
<dbReference type="OrthoDB" id="206201at2759"/>
<keyword evidence="2" id="KW-1185">Reference proteome</keyword>
<dbReference type="VEuPathDB" id="FungiDB:LCOR_04168.1"/>
<organism evidence="1 2">
    <name type="scientific">Lichtheimia corymbifera JMRC:FSU:9682</name>
    <dbReference type="NCBI Taxonomy" id="1263082"/>
    <lineage>
        <taxon>Eukaryota</taxon>
        <taxon>Fungi</taxon>
        <taxon>Fungi incertae sedis</taxon>
        <taxon>Mucoromycota</taxon>
        <taxon>Mucoromycotina</taxon>
        <taxon>Mucoromycetes</taxon>
        <taxon>Mucorales</taxon>
        <taxon>Lichtheimiaceae</taxon>
        <taxon>Lichtheimia</taxon>
    </lineage>
</organism>
<reference evidence="1" key="1">
    <citation type="submission" date="2013-08" db="EMBL/GenBank/DDBJ databases">
        <title>Gene expansion shapes genome architecture in the human pathogen Lichtheimia corymbifera: an evolutionary genomics analysis in the ancient terrestrial Mucorales (Mucoromycotina).</title>
        <authorList>
            <person name="Schwartze V.U."/>
            <person name="Winter S."/>
            <person name="Shelest E."/>
            <person name="Marcet-Houben M."/>
            <person name="Horn F."/>
            <person name="Wehner S."/>
            <person name="Hoffmann K."/>
            <person name="Riege K."/>
            <person name="Sammeth M."/>
            <person name="Nowrousian M."/>
            <person name="Valiante V."/>
            <person name="Linde J."/>
            <person name="Jacobsen I.D."/>
            <person name="Marz M."/>
            <person name="Brakhage A.A."/>
            <person name="Gabaldon T."/>
            <person name="Bocker S."/>
            <person name="Voigt K."/>
        </authorList>
    </citation>
    <scope>NUCLEOTIDE SEQUENCE [LARGE SCALE GENOMIC DNA]</scope>
    <source>
        <strain evidence="1">FSU 9682</strain>
    </source>
</reference>
<dbReference type="EMBL" id="CBTN010000014">
    <property type="protein sequence ID" value="CDH52723.1"/>
    <property type="molecule type" value="Genomic_DNA"/>
</dbReference>
<gene>
    <name evidence="1" type="ORF">LCOR_04168.1</name>
</gene>
<comment type="caution">
    <text evidence="1">The sequence shown here is derived from an EMBL/GenBank/DDBJ whole genome shotgun (WGS) entry which is preliminary data.</text>
</comment>
<dbReference type="Proteomes" id="UP000027586">
    <property type="component" value="Unassembled WGS sequence"/>
</dbReference>
<evidence type="ECO:0000313" key="2">
    <source>
        <dbReference type="Proteomes" id="UP000027586"/>
    </source>
</evidence>
<protein>
    <submittedName>
        <fullName evidence="1">Uncharacterized protein</fullName>
    </submittedName>
</protein>
<evidence type="ECO:0000313" key="1">
    <source>
        <dbReference type="EMBL" id="CDH52723.1"/>
    </source>
</evidence>
<accession>A0A068RRB4</accession>
<dbReference type="AlphaFoldDB" id="A0A068RRB4"/>
<proteinExistence type="predicted"/>
<sequence>MDSRYQEHVNATLYTEDGSQELGNVQPGMDYIGRTTLGRPTASHFRMGYVSLCTISSNSSEFPVTGVYREENILVEDRNDSNDWEPCMLCIIQVV</sequence>